<dbReference type="PATRIC" id="fig|2209.43.peg.1239"/>
<comment type="caution">
    <text evidence="1">The sequence shown here is derived from an EMBL/GenBank/DDBJ whole genome shotgun (WGS) entry which is preliminary data.</text>
</comment>
<sequence>MHFFQKQFSKKKFEDELVRYKKQEHQSSIFDTYMGFTIIKPITRNISCGFEEIDGIASHKLAEKLIGRTIVKTYDEQVKSSSEKRRFLTISNDINIFGVKLSIQSLPFQTQDIAVGACASTSLWITLQALKGFFDLNSLSLYEITKRSNEYVEEYRNFPSNGLTFRQVLTFLKSVGLDYDIINLDALTNNTHDQYSDSTDLKNLILTTVKAFLKYANIPIIVFYKDFGPEDEFNDYIINLKTEEANKLKTEEELSKKNDNYGLHTAVISGYKYDKNENVTELYVHDDSLGPYCRIEVEEPFTFWKLKSKSSTLVLKPMFMVIPLYSKIRLQYNIVYDSFLHQSAILPPGTNFSQKGKWNVYFTTVQKYKADIINQSQHPENVVEILTKPMPRFLWILRYCGNNGGPLFDRLYDGTAIEFSVFETVLYI</sequence>
<proteinExistence type="predicted"/>
<name>A0A0F8HVG1_METMZ</name>
<dbReference type="EMBL" id="JJPO01000127">
    <property type="protein sequence ID" value="KKG70989.1"/>
    <property type="molecule type" value="Genomic_DNA"/>
</dbReference>
<dbReference type="AlphaFoldDB" id="A0A0F8HVG1"/>
<evidence type="ECO:0000313" key="1">
    <source>
        <dbReference type="EMBL" id="KKG70989.1"/>
    </source>
</evidence>
<accession>A0A0F8HVG1</accession>
<gene>
    <name evidence="1" type="ORF">DU63_05780</name>
</gene>
<dbReference type="Proteomes" id="UP000034001">
    <property type="component" value="Unassembled WGS sequence"/>
</dbReference>
<organism evidence="1 2">
    <name type="scientific">Methanosarcina mazei</name>
    <name type="common">Methanosarcina frisia</name>
    <dbReference type="NCBI Taxonomy" id="2209"/>
    <lineage>
        <taxon>Archaea</taxon>
        <taxon>Methanobacteriati</taxon>
        <taxon>Methanobacteriota</taxon>
        <taxon>Stenosarchaea group</taxon>
        <taxon>Methanomicrobia</taxon>
        <taxon>Methanosarcinales</taxon>
        <taxon>Methanosarcinaceae</taxon>
        <taxon>Methanosarcina</taxon>
    </lineage>
</organism>
<reference evidence="1 2" key="1">
    <citation type="journal article" date="2015" name="ISME J.">
        <title>Genomic and phenotypic differentiation among Methanosarcina mazei populations from Columbia River sediment.</title>
        <authorList>
            <person name="Youngblut N.D."/>
            <person name="Wirth J.S."/>
            <person name="Henriksen J.R."/>
            <person name="Smith M."/>
            <person name="Simon H."/>
            <person name="Metcalf W.W."/>
            <person name="Whitaker R.J."/>
        </authorList>
    </citation>
    <scope>NUCLEOTIDE SEQUENCE [LARGE SCALE GENOMIC DNA]</scope>
    <source>
        <strain evidence="1 2">3.H.A.2.1</strain>
    </source>
</reference>
<protein>
    <submittedName>
        <fullName evidence="1">Uncharacterized protein</fullName>
    </submittedName>
</protein>
<evidence type="ECO:0000313" key="2">
    <source>
        <dbReference type="Proteomes" id="UP000034001"/>
    </source>
</evidence>